<organism evidence="2 3">
    <name type="scientific">Ciceribacter selenitireducens ATCC BAA-1503</name>
    <dbReference type="NCBI Taxonomy" id="1336235"/>
    <lineage>
        <taxon>Bacteria</taxon>
        <taxon>Pseudomonadati</taxon>
        <taxon>Pseudomonadota</taxon>
        <taxon>Alphaproteobacteria</taxon>
        <taxon>Hyphomicrobiales</taxon>
        <taxon>Rhizobiaceae</taxon>
        <taxon>Ciceribacter</taxon>
    </lineage>
</organism>
<gene>
    <name evidence="2" type="ORF">RHIZ70_3995</name>
</gene>
<evidence type="ECO:0000313" key="3">
    <source>
        <dbReference type="Proteomes" id="UP000254764"/>
    </source>
</evidence>
<protein>
    <submittedName>
        <fullName evidence="2">Uncharacterized protein</fullName>
    </submittedName>
</protein>
<evidence type="ECO:0000256" key="1">
    <source>
        <dbReference type="SAM" id="MobiDB-lite"/>
    </source>
</evidence>
<name>A0A376AKU4_9HYPH</name>
<dbReference type="Proteomes" id="UP000254764">
    <property type="component" value="Unassembled WGS sequence"/>
</dbReference>
<proteinExistence type="predicted"/>
<feature type="region of interest" description="Disordered" evidence="1">
    <location>
        <begin position="47"/>
        <end position="84"/>
    </location>
</feature>
<dbReference type="EMBL" id="UEYP01000006">
    <property type="protein sequence ID" value="SSC68287.1"/>
    <property type="molecule type" value="Genomic_DNA"/>
</dbReference>
<dbReference type="AlphaFoldDB" id="A0A376AKU4"/>
<keyword evidence="3" id="KW-1185">Reference proteome</keyword>
<evidence type="ECO:0000313" key="2">
    <source>
        <dbReference type="EMBL" id="SSC68287.1"/>
    </source>
</evidence>
<sequence length="84" mass="9029">MLPQQVEFRDDEFKPARTPAALECDSGVTDGDTTLHNKACATCAEPSALRPAPTGDRKRRGEALNLVDHGRARENHGSAKSPTS</sequence>
<feature type="compositionally biased region" description="Basic and acidic residues" evidence="1">
    <location>
        <begin position="55"/>
        <end position="77"/>
    </location>
</feature>
<accession>A0A376AKU4</accession>
<reference evidence="3" key="1">
    <citation type="submission" date="2018-07" db="EMBL/GenBank/DDBJ databases">
        <authorList>
            <person name="Peiro R."/>
            <person name="Begona"/>
            <person name="Cbmso G."/>
            <person name="Lopez M."/>
            <person name="Gonzalez S."/>
        </authorList>
    </citation>
    <scope>NUCLEOTIDE SEQUENCE [LARGE SCALE GENOMIC DNA]</scope>
</reference>